<dbReference type="Proteomes" id="UP001232163">
    <property type="component" value="Unassembled WGS sequence"/>
</dbReference>
<keyword evidence="3" id="KW-1185">Reference proteome</keyword>
<protein>
    <submittedName>
        <fullName evidence="2">Uncharacterized protein</fullName>
    </submittedName>
</protein>
<dbReference type="EMBL" id="JAURUR010000007">
    <property type="protein sequence ID" value="MDP9764902.1"/>
    <property type="molecule type" value="Genomic_DNA"/>
</dbReference>
<keyword evidence="1" id="KW-0472">Membrane</keyword>
<feature type="transmembrane region" description="Helical" evidence="1">
    <location>
        <begin position="29"/>
        <end position="48"/>
    </location>
</feature>
<keyword evidence="1" id="KW-0812">Transmembrane</keyword>
<comment type="caution">
    <text evidence="2">The sequence shown here is derived from an EMBL/GenBank/DDBJ whole genome shotgun (WGS) entry which is preliminary data.</text>
</comment>
<dbReference type="RefSeq" id="WP_307466410.1">
    <property type="nucleotide sequence ID" value="NZ_JAURUR010000007.1"/>
</dbReference>
<accession>A0ABT9ME77</accession>
<organism evidence="2 3">
    <name type="scientific">Deinococcus enclensis</name>
    <dbReference type="NCBI Taxonomy" id="1049582"/>
    <lineage>
        <taxon>Bacteria</taxon>
        <taxon>Thermotogati</taxon>
        <taxon>Deinococcota</taxon>
        <taxon>Deinococci</taxon>
        <taxon>Deinococcales</taxon>
        <taxon>Deinococcaceae</taxon>
        <taxon>Deinococcus</taxon>
    </lineage>
</organism>
<evidence type="ECO:0000256" key="1">
    <source>
        <dbReference type="SAM" id="Phobius"/>
    </source>
</evidence>
<keyword evidence="1" id="KW-1133">Transmembrane helix</keyword>
<evidence type="ECO:0000313" key="2">
    <source>
        <dbReference type="EMBL" id="MDP9764902.1"/>
    </source>
</evidence>
<reference evidence="2 3" key="1">
    <citation type="submission" date="2023-07" db="EMBL/GenBank/DDBJ databases">
        <title>Genomic Encyclopedia of Type Strains, Phase IV (KMG-IV): sequencing the most valuable type-strain genomes for metagenomic binning, comparative biology and taxonomic classification.</title>
        <authorList>
            <person name="Goeker M."/>
        </authorList>
    </citation>
    <scope>NUCLEOTIDE SEQUENCE [LARGE SCALE GENOMIC DNA]</scope>
    <source>
        <strain evidence="2 3">NIO-1023</strain>
    </source>
</reference>
<proteinExistence type="predicted"/>
<gene>
    <name evidence="2" type="ORF">QO006_002349</name>
</gene>
<name>A0ABT9ME77_9DEIO</name>
<sequence>MSRLFFACLFAYLACQIVSAPRPSGGELALLAVTFTAAVVFLHHFFVYPPRALRRTRT</sequence>
<evidence type="ECO:0000313" key="3">
    <source>
        <dbReference type="Proteomes" id="UP001232163"/>
    </source>
</evidence>